<dbReference type="Proteomes" id="UP001060215">
    <property type="component" value="Chromosome 5"/>
</dbReference>
<organism evidence="1 2">
    <name type="scientific">Camellia lanceoleosa</name>
    <dbReference type="NCBI Taxonomy" id="1840588"/>
    <lineage>
        <taxon>Eukaryota</taxon>
        <taxon>Viridiplantae</taxon>
        <taxon>Streptophyta</taxon>
        <taxon>Embryophyta</taxon>
        <taxon>Tracheophyta</taxon>
        <taxon>Spermatophyta</taxon>
        <taxon>Magnoliopsida</taxon>
        <taxon>eudicotyledons</taxon>
        <taxon>Gunneridae</taxon>
        <taxon>Pentapetalae</taxon>
        <taxon>asterids</taxon>
        <taxon>Ericales</taxon>
        <taxon>Theaceae</taxon>
        <taxon>Camellia</taxon>
    </lineage>
</organism>
<sequence length="197" mass="21731">MSPILFQPTIELPLSLMVAAALKNHTIALPPPPLTDFSNFDPSSLIQLVKQKNLNQLLVEYEGIAGVANALITNLGTGIYGGDEDTKNEDGTIDFVAGKTKFHDAITSVKQRASSHSNQMKFWLGQQSVDERVSTPIADSVRELLYQGVSLNTTDTFCNSHPRSEFEFSDKPIEKAILSWAVQELNMDFEEVNNSLC</sequence>
<comment type="caution">
    <text evidence="1">The sequence shown here is derived from an EMBL/GenBank/DDBJ whole genome shotgun (WGS) entry which is preliminary data.</text>
</comment>
<evidence type="ECO:0000313" key="1">
    <source>
        <dbReference type="EMBL" id="KAI8012363.1"/>
    </source>
</evidence>
<name>A0ACC0HFC1_9ERIC</name>
<evidence type="ECO:0000313" key="2">
    <source>
        <dbReference type="Proteomes" id="UP001060215"/>
    </source>
</evidence>
<accession>A0ACC0HFC1</accession>
<gene>
    <name evidence="1" type="ORF">LOK49_LG06G02947</name>
</gene>
<keyword evidence="2" id="KW-1185">Reference proteome</keyword>
<dbReference type="EMBL" id="CM045762">
    <property type="protein sequence ID" value="KAI8012363.1"/>
    <property type="molecule type" value="Genomic_DNA"/>
</dbReference>
<protein>
    <submittedName>
        <fullName evidence="1">Calcium-transporting ATPase 12, plasma membrane-type</fullName>
    </submittedName>
</protein>
<proteinExistence type="predicted"/>
<reference evidence="1 2" key="1">
    <citation type="journal article" date="2022" name="Plant J.">
        <title>Chromosome-level genome of Camellia lanceoleosa provides a valuable resource for understanding genome evolution and self-incompatibility.</title>
        <authorList>
            <person name="Gong W."/>
            <person name="Xiao S."/>
            <person name="Wang L."/>
            <person name="Liao Z."/>
            <person name="Chang Y."/>
            <person name="Mo W."/>
            <person name="Hu G."/>
            <person name="Li W."/>
            <person name="Zhao G."/>
            <person name="Zhu H."/>
            <person name="Hu X."/>
            <person name="Ji K."/>
            <person name="Xiang X."/>
            <person name="Song Q."/>
            <person name="Yuan D."/>
            <person name="Jin S."/>
            <person name="Zhang L."/>
        </authorList>
    </citation>
    <scope>NUCLEOTIDE SEQUENCE [LARGE SCALE GENOMIC DNA]</scope>
    <source>
        <strain evidence="1">SQ_2022a</strain>
    </source>
</reference>